<evidence type="ECO:0000313" key="2">
    <source>
        <dbReference type="Proteomes" id="UP001590950"/>
    </source>
</evidence>
<dbReference type="EMBL" id="JBEFKJ010000062">
    <property type="protein sequence ID" value="KAL2036596.1"/>
    <property type="molecule type" value="Genomic_DNA"/>
</dbReference>
<dbReference type="Proteomes" id="UP001590950">
    <property type="component" value="Unassembled WGS sequence"/>
</dbReference>
<name>A0ABR3ZUQ7_9LECA</name>
<protein>
    <submittedName>
        <fullName evidence="1">Uncharacterized protein</fullName>
    </submittedName>
</protein>
<sequence length="136" mass="15430">MITRIFFVLSSIPAVAIWPTTWIALLSQLRTIYAKAEHVSVETNTKDHAALHTEWSKLEKRTTGSRNSTYTGLGSDPTNFRGNDVKCDKFFAATQENMEASNFGQAYVEWLNHVGQNATIWTDHSHELDVFLRDVI</sequence>
<reference evidence="1 2" key="1">
    <citation type="submission" date="2024-09" db="EMBL/GenBank/DDBJ databases">
        <title>Rethinking Asexuality: The Enigmatic Case of Functional Sexual Genes in Lepraria (Stereocaulaceae).</title>
        <authorList>
            <person name="Doellman M."/>
            <person name="Sun Y."/>
            <person name="Barcenas-Pena A."/>
            <person name="Lumbsch H.T."/>
            <person name="Grewe F."/>
        </authorList>
    </citation>
    <scope>NUCLEOTIDE SEQUENCE [LARGE SCALE GENOMIC DNA]</scope>
    <source>
        <strain evidence="1 2">Mercado 3170</strain>
    </source>
</reference>
<organism evidence="1 2">
    <name type="scientific">Stereocaulon virgatum</name>
    <dbReference type="NCBI Taxonomy" id="373712"/>
    <lineage>
        <taxon>Eukaryota</taxon>
        <taxon>Fungi</taxon>
        <taxon>Dikarya</taxon>
        <taxon>Ascomycota</taxon>
        <taxon>Pezizomycotina</taxon>
        <taxon>Lecanoromycetes</taxon>
        <taxon>OSLEUM clade</taxon>
        <taxon>Lecanoromycetidae</taxon>
        <taxon>Lecanorales</taxon>
        <taxon>Lecanorineae</taxon>
        <taxon>Stereocaulaceae</taxon>
        <taxon>Stereocaulon</taxon>
    </lineage>
</organism>
<proteinExistence type="predicted"/>
<comment type="caution">
    <text evidence="1">The sequence shown here is derived from an EMBL/GenBank/DDBJ whole genome shotgun (WGS) entry which is preliminary data.</text>
</comment>
<accession>A0ABR3ZUQ7</accession>
<evidence type="ECO:0000313" key="1">
    <source>
        <dbReference type="EMBL" id="KAL2036596.1"/>
    </source>
</evidence>
<gene>
    <name evidence="1" type="ORF">N7G274_010692</name>
</gene>
<keyword evidence="2" id="KW-1185">Reference proteome</keyword>